<dbReference type="PANTHER" id="PTHR46288:SF80">
    <property type="entry name" value="CYSTEINE_HISTIDINE-RICH C1 DOMAIN FAMILY PROTEIN"/>
    <property type="match status" value="1"/>
</dbReference>
<accession>A0AAQ3KMD7</accession>
<proteinExistence type="predicted"/>
<protein>
    <recommendedName>
        <fullName evidence="3">DC1 domain-containing protein</fullName>
    </recommendedName>
</protein>
<feature type="domain" description="DC1" evidence="3">
    <location>
        <begin position="16"/>
        <end position="62"/>
    </location>
</feature>
<dbReference type="PANTHER" id="PTHR46288">
    <property type="entry name" value="PHORBOL-ESTER/DAG-TYPE DOMAIN-CONTAINING PROTEIN"/>
    <property type="match status" value="1"/>
</dbReference>
<evidence type="ECO:0000256" key="1">
    <source>
        <dbReference type="ARBA" id="ARBA00022737"/>
    </source>
</evidence>
<feature type="domain" description="DC1" evidence="3">
    <location>
        <begin position="72"/>
        <end position="119"/>
    </location>
</feature>
<dbReference type="SUPFAM" id="SSF57889">
    <property type="entry name" value="Cysteine-rich domain"/>
    <property type="match status" value="1"/>
</dbReference>
<dbReference type="InterPro" id="IPR004146">
    <property type="entry name" value="DC1"/>
</dbReference>
<dbReference type="Proteomes" id="UP001327560">
    <property type="component" value="Chromosome 6"/>
</dbReference>
<evidence type="ECO:0000313" key="4">
    <source>
        <dbReference type="EMBL" id="WOL09758.1"/>
    </source>
</evidence>
<dbReference type="Pfam" id="PF03107">
    <property type="entry name" value="C1_2"/>
    <property type="match status" value="3"/>
</dbReference>
<feature type="domain" description="DC1" evidence="3">
    <location>
        <begin position="128"/>
        <end position="177"/>
    </location>
</feature>
<gene>
    <name evidence="4" type="ORF">Cni_G18511</name>
</gene>
<sequence length="293" mass="30919">MERENKQESTIYHITHLHPLKLTATSLRPGEAKPVCYACRHPCADSAYECAACRYALDPTCARLPRSLLHPAHPAHHLSLHLSPAYPTGGFLCNACGHAGAAFSFHCSRCQFDLHLPCAALPAELRHPSHPHPMKLLHQDPTSGLGYICDLCRGAFDAKSQSMYICAACDFGGHVKCFTSAEAPAQRSVGDPAAEILAMEQKLMASMVMADISAQGARNAVALTGGPREYRYYDPAPLPSQYAAMANSMVMNKLALLSMSKETNGGGGAVGDGGAAAGPGGGDVARFAGKGSN</sequence>
<feature type="compositionally biased region" description="Gly residues" evidence="2">
    <location>
        <begin position="270"/>
        <end position="283"/>
    </location>
</feature>
<reference evidence="4 5" key="1">
    <citation type="submission" date="2023-10" db="EMBL/GenBank/DDBJ databases">
        <title>Chromosome-scale genome assembly provides insights into flower coloration mechanisms of Canna indica.</title>
        <authorList>
            <person name="Li C."/>
        </authorList>
    </citation>
    <scope>NUCLEOTIDE SEQUENCE [LARGE SCALE GENOMIC DNA]</scope>
    <source>
        <tissue evidence="4">Flower</tissue>
    </source>
</reference>
<name>A0AAQ3KMD7_9LILI</name>
<feature type="region of interest" description="Disordered" evidence="2">
    <location>
        <begin position="270"/>
        <end position="293"/>
    </location>
</feature>
<keyword evidence="5" id="KW-1185">Reference proteome</keyword>
<organism evidence="4 5">
    <name type="scientific">Canna indica</name>
    <name type="common">Indian-shot</name>
    <dbReference type="NCBI Taxonomy" id="4628"/>
    <lineage>
        <taxon>Eukaryota</taxon>
        <taxon>Viridiplantae</taxon>
        <taxon>Streptophyta</taxon>
        <taxon>Embryophyta</taxon>
        <taxon>Tracheophyta</taxon>
        <taxon>Spermatophyta</taxon>
        <taxon>Magnoliopsida</taxon>
        <taxon>Liliopsida</taxon>
        <taxon>Zingiberales</taxon>
        <taxon>Cannaceae</taxon>
        <taxon>Canna</taxon>
    </lineage>
</organism>
<keyword evidence="1" id="KW-0677">Repeat</keyword>
<dbReference type="EMBL" id="CP136895">
    <property type="protein sequence ID" value="WOL09758.1"/>
    <property type="molecule type" value="Genomic_DNA"/>
</dbReference>
<evidence type="ECO:0000259" key="3">
    <source>
        <dbReference type="Pfam" id="PF03107"/>
    </source>
</evidence>
<evidence type="ECO:0000256" key="2">
    <source>
        <dbReference type="SAM" id="MobiDB-lite"/>
    </source>
</evidence>
<evidence type="ECO:0000313" key="5">
    <source>
        <dbReference type="Proteomes" id="UP001327560"/>
    </source>
</evidence>
<dbReference type="InterPro" id="IPR046349">
    <property type="entry name" value="C1-like_sf"/>
</dbReference>
<dbReference type="AlphaFoldDB" id="A0AAQ3KMD7"/>